<gene>
    <name evidence="4" type="ORF">Pla8534_06490</name>
</gene>
<dbReference type="PANTHER" id="PTHR43037">
    <property type="entry name" value="UNNAMED PRODUCT-RELATED"/>
    <property type="match status" value="1"/>
</dbReference>
<dbReference type="InterPro" id="IPR050955">
    <property type="entry name" value="Plant_Biomass_Hydrol_Est"/>
</dbReference>
<evidence type="ECO:0000259" key="3">
    <source>
        <dbReference type="Pfam" id="PF01738"/>
    </source>
</evidence>
<dbReference type="InterPro" id="IPR029058">
    <property type="entry name" value="AB_hydrolase_fold"/>
</dbReference>
<evidence type="ECO:0000313" key="4">
    <source>
        <dbReference type="EMBL" id="QDU92876.1"/>
    </source>
</evidence>
<dbReference type="ESTHER" id="9bact-a0a518dm04">
    <property type="family name" value="5_AlphaBeta_hydrolase"/>
</dbReference>
<organism evidence="4 5">
    <name type="scientific">Lignipirellula cremea</name>
    <dbReference type="NCBI Taxonomy" id="2528010"/>
    <lineage>
        <taxon>Bacteria</taxon>
        <taxon>Pseudomonadati</taxon>
        <taxon>Planctomycetota</taxon>
        <taxon>Planctomycetia</taxon>
        <taxon>Pirellulales</taxon>
        <taxon>Pirellulaceae</taxon>
        <taxon>Lignipirellula</taxon>
    </lineage>
</organism>
<evidence type="ECO:0000313" key="5">
    <source>
        <dbReference type="Proteomes" id="UP000317648"/>
    </source>
</evidence>
<dbReference type="GO" id="GO:0016787">
    <property type="term" value="F:hydrolase activity"/>
    <property type="evidence" value="ECO:0007669"/>
    <property type="project" value="InterPro"/>
</dbReference>
<dbReference type="EMBL" id="CP036433">
    <property type="protein sequence ID" value="QDU92876.1"/>
    <property type="molecule type" value="Genomic_DNA"/>
</dbReference>
<protein>
    <submittedName>
        <fullName evidence="4">Esterase</fullName>
    </submittedName>
</protein>
<accession>A0A518DM04</accession>
<dbReference type="Pfam" id="PF01738">
    <property type="entry name" value="DLH"/>
    <property type="match status" value="1"/>
</dbReference>
<feature type="signal peptide" evidence="2">
    <location>
        <begin position="1"/>
        <end position="23"/>
    </location>
</feature>
<dbReference type="RefSeq" id="WP_145049202.1">
    <property type="nucleotide sequence ID" value="NZ_CP036433.1"/>
</dbReference>
<keyword evidence="1 2" id="KW-0732">Signal</keyword>
<dbReference type="PANTHER" id="PTHR43037:SF1">
    <property type="entry name" value="BLL1128 PROTEIN"/>
    <property type="match status" value="1"/>
</dbReference>
<dbReference type="KEGG" id="lcre:Pla8534_06490"/>
<dbReference type="Proteomes" id="UP000317648">
    <property type="component" value="Chromosome"/>
</dbReference>
<sequence precursor="true">MKNGLLRSLFLLLCGLVVANCGAEEPAGRQRPAELQAKVDVQMKYLLYLPKDYDQQESWPVLLFLHGSGERGSDLEKVKMHGPPKRIAAGEDFPFIVVSPQCPPGKWWEPLELVALLDDLAGEYKVDKDRLYLTGLSMGGFGAWRLAFAFPDKFAAVAPICGGGEIYWARDIAHLPIWVFHGAKDRGVPLERSQSMVDALKESGGDPKFTIYPEAGHDSWTETYDNPQFYAWLLDQKKSSK</sequence>
<proteinExistence type="predicted"/>
<keyword evidence="5" id="KW-1185">Reference proteome</keyword>
<evidence type="ECO:0000256" key="1">
    <source>
        <dbReference type="ARBA" id="ARBA00022729"/>
    </source>
</evidence>
<evidence type="ECO:0000256" key="2">
    <source>
        <dbReference type="SAM" id="SignalP"/>
    </source>
</evidence>
<name>A0A518DM04_9BACT</name>
<dbReference type="Gene3D" id="3.40.50.1820">
    <property type="entry name" value="alpha/beta hydrolase"/>
    <property type="match status" value="1"/>
</dbReference>
<feature type="domain" description="Dienelactone hydrolase" evidence="3">
    <location>
        <begin position="117"/>
        <end position="217"/>
    </location>
</feature>
<dbReference type="OrthoDB" id="9764953at2"/>
<dbReference type="InterPro" id="IPR002925">
    <property type="entry name" value="Dienelactn_hydro"/>
</dbReference>
<dbReference type="SUPFAM" id="SSF53474">
    <property type="entry name" value="alpha/beta-Hydrolases"/>
    <property type="match status" value="1"/>
</dbReference>
<dbReference type="AlphaFoldDB" id="A0A518DM04"/>
<reference evidence="4 5" key="1">
    <citation type="submission" date="2019-02" db="EMBL/GenBank/DDBJ databases">
        <title>Deep-cultivation of Planctomycetes and their phenomic and genomic characterization uncovers novel biology.</title>
        <authorList>
            <person name="Wiegand S."/>
            <person name="Jogler M."/>
            <person name="Boedeker C."/>
            <person name="Pinto D."/>
            <person name="Vollmers J."/>
            <person name="Rivas-Marin E."/>
            <person name="Kohn T."/>
            <person name="Peeters S.H."/>
            <person name="Heuer A."/>
            <person name="Rast P."/>
            <person name="Oberbeckmann S."/>
            <person name="Bunk B."/>
            <person name="Jeske O."/>
            <person name="Meyerdierks A."/>
            <person name="Storesund J.E."/>
            <person name="Kallscheuer N."/>
            <person name="Luecker S."/>
            <person name="Lage O.M."/>
            <person name="Pohl T."/>
            <person name="Merkel B.J."/>
            <person name="Hornburger P."/>
            <person name="Mueller R.-W."/>
            <person name="Bruemmer F."/>
            <person name="Labrenz M."/>
            <person name="Spormann A.M."/>
            <person name="Op den Camp H."/>
            <person name="Overmann J."/>
            <person name="Amann R."/>
            <person name="Jetten M.S.M."/>
            <person name="Mascher T."/>
            <person name="Medema M.H."/>
            <person name="Devos D.P."/>
            <person name="Kaster A.-K."/>
            <person name="Ovreas L."/>
            <person name="Rohde M."/>
            <person name="Galperin M.Y."/>
            <person name="Jogler C."/>
        </authorList>
    </citation>
    <scope>NUCLEOTIDE SEQUENCE [LARGE SCALE GENOMIC DNA]</scope>
    <source>
        <strain evidence="4 5">Pla85_3_4</strain>
    </source>
</reference>
<feature type="chain" id="PRO_5022033924" evidence="2">
    <location>
        <begin position="24"/>
        <end position="241"/>
    </location>
</feature>